<organism evidence="2">
    <name type="scientific">Puccinia triticina (isolate 1-1 / race 1 (BBBD))</name>
    <name type="common">Brown leaf rust fungus</name>
    <dbReference type="NCBI Taxonomy" id="630390"/>
    <lineage>
        <taxon>Eukaryota</taxon>
        <taxon>Fungi</taxon>
        <taxon>Dikarya</taxon>
        <taxon>Basidiomycota</taxon>
        <taxon>Pucciniomycotina</taxon>
        <taxon>Pucciniomycetes</taxon>
        <taxon>Pucciniales</taxon>
        <taxon>Pucciniaceae</taxon>
        <taxon>Puccinia</taxon>
    </lineage>
</organism>
<feature type="region of interest" description="Disordered" evidence="1">
    <location>
        <begin position="186"/>
        <end position="207"/>
    </location>
</feature>
<dbReference type="VEuPathDB" id="FungiDB:PTTG_01694"/>
<proteinExistence type="predicted"/>
<evidence type="ECO:0000313" key="2">
    <source>
        <dbReference type="EMBL" id="OAV98748.1"/>
    </source>
</evidence>
<gene>
    <name evidence="2" type="ORF">PTTG_01694</name>
</gene>
<name>A0A0C4ELQ7_PUCT1</name>
<feature type="region of interest" description="Disordered" evidence="1">
    <location>
        <begin position="162"/>
        <end position="181"/>
    </location>
</feature>
<feature type="compositionally biased region" description="Basic and acidic residues" evidence="1">
    <location>
        <begin position="67"/>
        <end position="76"/>
    </location>
</feature>
<dbReference type="EMBL" id="ADAS02000005">
    <property type="protein sequence ID" value="OAV98748.1"/>
    <property type="molecule type" value="Genomic_DNA"/>
</dbReference>
<protein>
    <submittedName>
        <fullName evidence="2 3">Uncharacterized protein</fullName>
    </submittedName>
</protein>
<accession>A0A0C4ELQ7</accession>
<dbReference type="OMA" id="WASSIHT"/>
<reference evidence="3" key="4">
    <citation type="submission" date="2025-05" db="UniProtKB">
        <authorList>
            <consortium name="EnsemblFungi"/>
        </authorList>
    </citation>
    <scope>IDENTIFICATION</scope>
    <source>
        <strain evidence="3">isolate 1-1 / race 1 (BBBD)</strain>
    </source>
</reference>
<dbReference type="Proteomes" id="UP000005240">
    <property type="component" value="Unassembled WGS sequence"/>
</dbReference>
<keyword evidence="4" id="KW-1185">Reference proteome</keyword>
<feature type="compositionally biased region" description="Low complexity" evidence="1">
    <location>
        <begin position="186"/>
        <end position="196"/>
    </location>
</feature>
<dbReference type="AlphaFoldDB" id="A0A0C4ELQ7"/>
<dbReference type="EnsemblFungi" id="PTTG_01694-t43_1">
    <property type="protein sequence ID" value="PTTG_01694-t43_1-p1"/>
    <property type="gene ID" value="PTTG_01694"/>
</dbReference>
<evidence type="ECO:0000313" key="3">
    <source>
        <dbReference type="EnsemblFungi" id="PTTG_01694-t43_1-p1"/>
    </source>
</evidence>
<evidence type="ECO:0000256" key="1">
    <source>
        <dbReference type="SAM" id="MobiDB-lite"/>
    </source>
</evidence>
<reference evidence="2" key="1">
    <citation type="submission" date="2009-11" db="EMBL/GenBank/DDBJ databases">
        <authorList>
            <consortium name="The Broad Institute Genome Sequencing Platform"/>
            <person name="Ward D."/>
            <person name="Feldgarden M."/>
            <person name="Earl A."/>
            <person name="Young S.K."/>
            <person name="Zeng Q."/>
            <person name="Koehrsen M."/>
            <person name="Alvarado L."/>
            <person name="Berlin A."/>
            <person name="Bochicchio J."/>
            <person name="Borenstein D."/>
            <person name="Chapman S.B."/>
            <person name="Chen Z."/>
            <person name="Engels R."/>
            <person name="Freedman E."/>
            <person name="Gellesch M."/>
            <person name="Goldberg J."/>
            <person name="Griggs A."/>
            <person name="Gujja S."/>
            <person name="Heilman E."/>
            <person name="Heiman D."/>
            <person name="Hepburn T."/>
            <person name="Howarth C."/>
            <person name="Jen D."/>
            <person name="Larson L."/>
            <person name="Lewis B."/>
            <person name="Mehta T."/>
            <person name="Park D."/>
            <person name="Pearson M."/>
            <person name="Roberts A."/>
            <person name="Saif S."/>
            <person name="Shea T."/>
            <person name="Shenoy N."/>
            <person name="Sisk P."/>
            <person name="Stolte C."/>
            <person name="Sykes S."/>
            <person name="Thomson T."/>
            <person name="Walk T."/>
            <person name="White J."/>
            <person name="Yandava C."/>
            <person name="Izard J."/>
            <person name="Baranova O.V."/>
            <person name="Blanton J.M."/>
            <person name="Tanner A.C."/>
            <person name="Dewhirst F.E."/>
            <person name="Haas B."/>
            <person name="Nusbaum C."/>
            <person name="Birren B."/>
        </authorList>
    </citation>
    <scope>NUCLEOTIDE SEQUENCE [LARGE SCALE GENOMIC DNA]</scope>
    <source>
        <strain evidence="2">1-1 BBBD Race 1</strain>
    </source>
</reference>
<reference evidence="3 4" key="3">
    <citation type="journal article" date="2017" name="G3 (Bethesda)">
        <title>Comparative analysis highlights variable genome content of wheat rusts and divergence of the mating loci.</title>
        <authorList>
            <person name="Cuomo C.A."/>
            <person name="Bakkeren G."/>
            <person name="Khalil H.B."/>
            <person name="Panwar V."/>
            <person name="Joly D."/>
            <person name="Linning R."/>
            <person name="Sakthikumar S."/>
            <person name="Song X."/>
            <person name="Adiconis X."/>
            <person name="Fan L."/>
            <person name="Goldberg J.M."/>
            <person name="Levin J.Z."/>
            <person name="Young S."/>
            <person name="Zeng Q."/>
            <person name="Anikster Y."/>
            <person name="Bruce M."/>
            <person name="Wang M."/>
            <person name="Yin C."/>
            <person name="McCallum B."/>
            <person name="Szabo L.J."/>
            <person name="Hulbert S."/>
            <person name="Chen X."/>
            <person name="Fellers J.P."/>
        </authorList>
    </citation>
    <scope>NUCLEOTIDE SEQUENCE</scope>
    <source>
        <strain evidence="4">Isolate 1-1 / race 1 (BBBD)</strain>
        <strain evidence="3">isolate 1-1 / race 1 (BBBD)</strain>
    </source>
</reference>
<feature type="region of interest" description="Disordered" evidence="1">
    <location>
        <begin position="26"/>
        <end position="155"/>
    </location>
</feature>
<sequence>MTPPPNCANCSSAKDYVQQAQAWARKHGVNNPLVNKRLKRPQEPASTSAAGPLSAARPSPTTGLKRPSADSSDRSPKRPCPAGSQTLDLAARFSARPRDLTPIILSPEPTFPQAPATPARDSKMAPNNPSHTPSGSPPSSPQSVPHTKIPQAGAAWASSIHTLESTNPPSPLADTTPKAPRLLAPPTAAARAASPDSPTPRPRASPVPIHLLPPAEPAEDTKAGLLNRQIAEISRNLRDTFPENPLWEEAVFPVAAVLEYVGYFREMYRALLHISAVTPAQRRRRYTTFLVGINQLVKRLKPAVIIPTNESTL</sequence>
<reference evidence="2" key="2">
    <citation type="submission" date="2016-05" db="EMBL/GenBank/DDBJ databases">
        <title>Comparative analysis highlights variable genome content of wheat rusts and divergence of the mating loci.</title>
        <authorList>
            <person name="Cuomo C.A."/>
            <person name="Bakkeren G."/>
            <person name="Szabo L."/>
            <person name="Khalil H."/>
            <person name="Joly D."/>
            <person name="Goldberg J."/>
            <person name="Young S."/>
            <person name="Zeng Q."/>
            <person name="Fellers J."/>
        </authorList>
    </citation>
    <scope>NUCLEOTIDE SEQUENCE [LARGE SCALE GENOMIC DNA]</scope>
    <source>
        <strain evidence="2">1-1 BBBD Race 1</strain>
    </source>
</reference>
<evidence type="ECO:0000313" key="4">
    <source>
        <dbReference type="Proteomes" id="UP000005240"/>
    </source>
</evidence>